<dbReference type="Gene3D" id="1.10.287.130">
    <property type="match status" value="1"/>
</dbReference>
<dbReference type="EMBL" id="JBHSTE010000001">
    <property type="protein sequence ID" value="MFC6331567.1"/>
    <property type="molecule type" value="Genomic_DNA"/>
</dbReference>
<evidence type="ECO:0000259" key="5">
    <source>
        <dbReference type="Pfam" id="PF14689"/>
    </source>
</evidence>
<keyword evidence="7" id="KW-1185">Reference proteome</keyword>
<dbReference type="Proteomes" id="UP001596233">
    <property type="component" value="Unassembled WGS sequence"/>
</dbReference>
<keyword evidence="4" id="KW-1133">Transmembrane helix</keyword>
<dbReference type="SUPFAM" id="SSF55890">
    <property type="entry name" value="Sporulation response regulatory protein Spo0B"/>
    <property type="match status" value="1"/>
</dbReference>
<protein>
    <submittedName>
        <fullName evidence="6">Spo0B domain-containing protein</fullName>
    </submittedName>
</protein>
<keyword evidence="2" id="KW-0808">Transferase</keyword>
<feature type="transmembrane region" description="Helical" evidence="4">
    <location>
        <begin position="7"/>
        <end position="24"/>
    </location>
</feature>
<reference evidence="7" key="1">
    <citation type="journal article" date="2019" name="Int. J. Syst. Evol. Microbiol.">
        <title>The Global Catalogue of Microorganisms (GCM) 10K type strain sequencing project: providing services to taxonomists for standard genome sequencing and annotation.</title>
        <authorList>
            <consortium name="The Broad Institute Genomics Platform"/>
            <consortium name="The Broad Institute Genome Sequencing Center for Infectious Disease"/>
            <person name="Wu L."/>
            <person name="Ma J."/>
        </authorList>
    </citation>
    <scope>NUCLEOTIDE SEQUENCE [LARGE SCALE GENOMIC DNA]</scope>
    <source>
        <strain evidence="7">PCU 280</strain>
    </source>
</reference>
<dbReference type="InterPro" id="IPR039506">
    <property type="entry name" value="SPOB_a"/>
</dbReference>
<name>A0ABW1UYL8_9BACL</name>
<evidence type="ECO:0000256" key="4">
    <source>
        <dbReference type="SAM" id="Phobius"/>
    </source>
</evidence>
<gene>
    <name evidence="6" type="ORF">ACFP56_02955</name>
</gene>
<comment type="caution">
    <text evidence="6">The sequence shown here is derived from an EMBL/GenBank/DDBJ whole genome shotgun (WGS) entry which is preliminary data.</text>
</comment>
<evidence type="ECO:0000256" key="1">
    <source>
        <dbReference type="ARBA" id="ARBA00022553"/>
    </source>
</evidence>
<keyword evidence="4" id="KW-0812">Transmembrane</keyword>
<feature type="transmembrane region" description="Helical" evidence="4">
    <location>
        <begin position="30"/>
        <end position="47"/>
    </location>
</feature>
<dbReference type="Pfam" id="PF14689">
    <property type="entry name" value="SPOB_a"/>
    <property type="match status" value="1"/>
</dbReference>
<sequence length="241" mass="28566">MKDWMKWRRWYWLTAIIPAIIIILWPSNSIINLLALLWIALLGLLNVRAQQDQHQQQLANTIRSIHKQWINVMNHHRHDWMNDLQVLFGYIKLGKQEKVSEYVERIKVKMLAESSISKLEEPHLVSYLFGFRSVPSSFQLEIGFEYEHDRESIHIDEQQTGEFIIELLTAYRLYASKTGEEQLLRLLFIRKENGLHIQIVYYGSLINEALWKEKIEQQLTGNRSVQLIGVLQPTQLEFQIT</sequence>
<keyword evidence="1" id="KW-0597">Phosphoprotein</keyword>
<keyword evidence="4" id="KW-0472">Membrane</keyword>
<dbReference type="InterPro" id="IPR016120">
    <property type="entry name" value="Sig_transdc_His_kin_SpoOB"/>
</dbReference>
<evidence type="ECO:0000313" key="6">
    <source>
        <dbReference type="EMBL" id="MFC6331567.1"/>
    </source>
</evidence>
<feature type="domain" description="SpoOB alpha-helical" evidence="5">
    <location>
        <begin position="67"/>
        <end position="119"/>
    </location>
</feature>
<keyword evidence="3" id="KW-0418">Kinase</keyword>
<organism evidence="6 7">
    <name type="scientific">Paenibacillus septentrionalis</name>
    <dbReference type="NCBI Taxonomy" id="429342"/>
    <lineage>
        <taxon>Bacteria</taxon>
        <taxon>Bacillati</taxon>
        <taxon>Bacillota</taxon>
        <taxon>Bacilli</taxon>
        <taxon>Bacillales</taxon>
        <taxon>Paenibacillaceae</taxon>
        <taxon>Paenibacillus</taxon>
    </lineage>
</organism>
<accession>A0ABW1UYL8</accession>
<proteinExistence type="predicted"/>
<evidence type="ECO:0000256" key="2">
    <source>
        <dbReference type="ARBA" id="ARBA00022679"/>
    </source>
</evidence>
<dbReference type="RefSeq" id="WP_379230946.1">
    <property type="nucleotide sequence ID" value="NZ_JBHSTE010000001.1"/>
</dbReference>
<evidence type="ECO:0000256" key="3">
    <source>
        <dbReference type="ARBA" id="ARBA00022777"/>
    </source>
</evidence>
<evidence type="ECO:0000313" key="7">
    <source>
        <dbReference type="Proteomes" id="UP001596233"/>
    </source>
</evidence>